<dbReference type="GO" id="GO:0009941">
    <property type="term" value="C:chloroplast envelope"/>
    <property type="evidence" value="ECO:0007669"/>
    <property type="project" value="TreeGrafter"/>
</dbReference>
<dbReference type="PANTHER" id="PTHR31755">
    <property type="entry name" value="FOLATE RECEPTOR-LIKE"/>
    <property type="match status" value="1"/>
</dbReference>
<dbReference type="PANTHER" id="PTHR31755:SF3">
    <property type="entry name" value="EXOCYST COMPLEX COMPONENT SEC6"/>
    <property type="match status" value="1"/>
</dbReference>
<sequence>MMSLKMLGSGLSVNGVRLRQSSLAAVIGDTTAVPDGAVNEQMSATKLSDSVSSQETDTENGEDREDASEGLDENKMLRRHNELLEVIRRSPSVVGDIVARRRKDFTKEFFVHLHTVAESYYDDSAEQNAVAKLGNTCLAAVQAYDTATESIEALNAKIDDLAQKNQLDSALVLMITKACLQLRYVIYHLYTTARGNLNQNSEISTHSEERMSALKDAFTPGEELEGKDVDCLYTTPEQLYN</sequence>
<evidence type="ECO:0000256" key="1">
    <source>
        <dbReference type="SAM" id="MobiDB-lite"/>
    </source>
</evidence>
<evidence type="ECO:0000313" key="3">
    <source>
        <dbReference type="Proteomes" id="UP001152561"/>
    </source>
</evidence>
<evidence type="ECO:0000313" key="2">
    <source>
        <dbReference type="EMBL" id="KAJ8541429.1"/>
    </source>
</evidence>
<reference evidence="3" key="1">
    <citation type="journal article" date="2023" name="Proc. Natl. Acad. Sci. U.S.A.">
        <title>Genomic and structural basis for evolution of tropane alkaloid biosynthesis.</title>
        <authorList>
            <person name="Wanga Y.-J."/>
            <person name="Taina T."/>
            <person name="Yua J.-Y."/>
            <person name="Lia J."/>
            <person name="Xua B."/>
            <person name="Chenc J."/>
            <person name="D'Auriad J.C."/>
            <person name="Huanga J.-P."/>
            <person name="Huanga S.-X."/>
        </authorList>
    </citation>
    <scope>NUCLEOTIDE SEQUENCE [LARGE SCALE GENOMIC DNA]</scope>
    <source>
        <strain evidence="3">cv. KIB-2019</strain>
    </source>
</reference>
<name>A0A9Q1R3Z6_9SOLA</name>
<proteinExistence type="predicted"/>
<gene>
    <name evidence="2" type="ORF">K7X08_002245</name>
</gene>
<protein>
    <submittedName>
        <fullName evidence="2">Uncharacterized protein</fullName>
    </submittedName>
</protein>
<keyword evidence="3" id="KW-1185">Reference proteome</keyword>
<feature type="compositionally biased region" description="Polar residues" evidence="1">
    <location>
        <begin position="43"/>
        <end position="55"/>
    </location>
</feature>
<feature type="region of interest" description="Disordered" evidence="1">
    <location>
        <begin position="43"/>
        <end position="75"/>
    </location>
</feature>
<dbReference type="GO" id="GO:0009535">
    <property type="term" value="C:chloroplast thylakoid membrane"/>
    <property type="evidence" value="ECO:0007669"/>
    <property type="project" value="TreeGrafter"/>
</dbReference>
<comment type="caution">
    <text evidence="2">The sequence shown here is derived from an EMBL/GenBank/DDBJ whole genome shotgun (WGS) entry which is preliminary data.</text>
</comment>
<dbReference type="AlphaFoldDB" id="A0A9Q1R3Z6"/>
<dbReference type="OrthoDB" id="509361at2759"/>
<organism evidence="2 3">
    <name type="scientific">Anisodus acutangulus</name>
    <dbReference type="NCBI Taxonomy" id="402998"/>
    <lineage>
        <taxon>Eukaryota</taxon>
        <taxon>Viridiplantae</taxon>
        <taxon>Streptophyta</taxon>
        <taxon>Embryophyta</taxon>
        <taxon>Tracheophyta</taxon>
        <taxon>Spermatophyta</taxon>
        <taxon>Magnoliopsida</taxon>
        <taxon>eudicotyledons</taxon>
        <taxon>Gunneridae</taxon>
        <taxon>Pentapetalae</taxon>
        <taxon>asterids</taxon>
        <taxon>lamiids</taxon>
        <taxon>Solanales</taxon>
        <taxon>Solanaceae</taxon>
        <taxon>Solanoideae</taxon>
        <taxon>Hyoscyameae</taxon>
        <taxon>Anisodus</taxon>
    </lineage>
</organism>
<dbReference type="EMBL" id="JAJAGQ010000015">
    <property type="protein sequence ID" value="KAJ8541429.1"/>
    <property type="molecule type" value="Genomic_DNA"/>
</dbReference>
<accession>A0A9Q1R3Z6</accession>
<feature type="compositionally biased region" description="Acidic residues" evidence="1">
    <location>
        <begin position="56"/>
        <end position="71"/>
    </location>
</feature>
<dbReference type="Proteomes" id="UP001152561">
    <property type="component" value="Unassembled WGS sequence"/>
</dbReference>
<dbReference type="InterPro" id="IPR040320">
    <property type="entry name" value="At4g37920-like"/>
</dbReference>